<dbReference type="EMBL" id="FNVU01000026">
    <property type="protein sequence ID" value="SEG92737.1"/>
    <property type="molecule type" value="Genomic_DNA"/>
</dbReference>
<evidence type="ECO:0000313" key="2">
    <source>
        <dbReference type="Proteomes" id="UP000236754"/>
    </source>
</evidence>
<dbReference type="PANTHER" id="PTHR43393:SF3">
    <property type="entry name" value="LYSINE DECARBOXYLASE-LIKE PROTEIN"/>
    <property type="match status" value="1"/>
</dbReference>
<keyword evidence="2" id="KW-1185">Reference proteome</keyword>
<gene>
    <name evidence="1" type="ORF">SAMN05216223_12682</name>
</gene>
<evidence type="ECO:0000313" key="1">
    <source>
        <dbReference type="EMBL" id="SEG92737.1"/>
    </source>
</evidence>
<dbReference type="AlphaFoldDB" id="A0A1H6E530"/>
<dbReference type="Pfam" id="PF18306">
    <property type="entry name" value="LDcluster4"/>
    <property type="match status" value="1"/>
</dbReference>
<dbReference type="PANTHER" id="PTHR43393">
    <property type="entry name" value="CYTOKININ RIBOSIDE 5'-MONOPHOSPHATE PHOSPHORIBOHYDROLASE"/>
    <property type="match status" value="1"/>
</dbReference>
<dbReference type="RefSeq" id="WP_103890409.1">
    <property type="nucleotide sequence ID" value="NZ_FNVU01000026.1"/>
</dbReference>
<sequence length="372" mass="39233">MDAAPPEGNRRPRDVETLEEFDAVAISGSFAGCRLQAVDLTSRTFALLVTDTSEAVFLGCPMEPQALAHVRAGGALVFPPVPGLPFDPYRAAPYRPDELYAGLAEHGYRATPDARTHAWSLRTAEDGDVFASMLRSIHDDAVSDALDERLGGLQVVGVMGGHAMERGTDAYAGAARLGRSLARAGLTVATGGGPGAMEAANFGAYAAPYDDVMLGKALDVLAGTPTFGPSVDAWAATAFDVRDRWPDGGPSYGLPTWFYGHEPTNPFAAHIAKFFANATREDGLLSRCSAGVVFLPGAAGTVQEIFDAATANYYGSRGEPAPMVLVDRAHWTDELPAWPLLQTLAAGRAMSRRIALVDGVDEVPAALEQLSV</sequence>
<dbReference type="InterPro" id="IPR031100">
    <property type="entry name" value="LOG_fam"/>
</dbReference>
<dbReference type="Proteomes" id="UP000236754">
    <property type="component" value="Unassembled WGS sequence"/>
</dbReference>
<dbReference type="GO" id="GO:0005829">
    <property type="term" value="C:cytosol"/>
    <property type="evidence" value="ECO:0007669"/>
    <property type="project" value="TreeGrafter"/>
</dbReference>
<accession>A0A1H6E530</accession>
<proteinExistence type="predicted"/>
<dbReference type="InterPro" id="IPR041164">
    <property type="entry name" value="LDcluster4"/>
</dbReference>
<dbReference type="OrthoDB" id="9807160at2"/>
<name>A0A1H6E530_9ACTN</name>
<organism evidence="1 2">
    <name type="scientific">Actinacidiphila yanglinensis</name>
    <dbReference type="NCBI Taxonomy" id="310779"/>
    <lineage>
        <taxon>Bacteria</taxon>
        <taxon>Bacillati</taxon>
        <taxon>Actinomycetota</taxon>
        <taxon>Actinomycetes</taxon>
        <taxon>Kitasatosporales</taxon>
        <taxon>Streptomycetaceae</taxon>
        <taxon>Actinacidiphila</taxon>
    </lineage>
</organism>
<dbReference type="InterPro" id="IPR052341">
    <property type="entry name" value="LOG_family_nucleotidases"/>
</dbReference>
<protein>
    <submittedName>
        <fullName evidence="1">Predicted Rossmann fold nucleotide-binding protein</fullName>
    </submittedName>
</protein>
<dbReference type="SUPFAM" id="SSF102405">
    <property type="entry name" value="MCP/YpsA-like"/>
    <property type="match status" value="1"/>
</dbReference>
<dbReference type="Pfam" id="PF03641">
    <property type="entry name" value="Lysine_decarbox"/>
    <property type="match status" value="1"/>
</dbReference>
<reference evidence="1 2" key="1">
    <citation type="submission" date="2016-10" db="EMBL/GenBank/DDBJ databases">
        <authorList>
            <person name="de Groot N.N."/>
        </authorList>
    </citation>
    <scope>NUCLEOTIDE SEQUENCE [LARGE SCALE GENOMIC DNA]</scope>
    <source>
        <strain evidence="1 2">CGMCC 4.2023</strain>
    </source>
</reference>
<dbReference type="Gene3D" id="3.40.50.450">
    <property type="match status" value="1"/>
</dbReference>